<proteinExistence type="predicted"/>
<name>A0A7X0MIN5_9SPHI</name>
<sequence length="602" mass="68419">MTHTFHIPVLGLGYSIDTPLKVAKYGISSVLSIVDDELTERMRKFHSEANHMDYVVIKKEEEDSRAKRITAYLNLIHLLVNEQFTRLRQEAFTTGADIHQYFEFLPENSILKSRYNLMMELEEGAEKALRQQELRAQMRAGNIDVNIMSKVDKANYTAGKENLGNDYTDALAAMRGFANSKLTSSVVISAGLNPRLYTYMENCSDFYPAEDGQLKKKIILKVSDFRSALIQAKMLAKKGLWVTEFRIESGLNCGGHAFATEGLLLGPILEEFKLKRLELRNELVTIHQAALCAKGISLTINPTLKFTAQGGIGTAGENAFLLNYYQLDATGWGSPFLLVPEVTNVDEKTLEALITAQQDDFYVSDSSPLGVLFNNFKNSTIEEQRLQRIEKGRPGSPCTKKFLSTNTEFTELPICTASREYQRLKIKQLEATEPDPAIFAERFAAITEKVCLCEGLCASAYLKNDLLRPRENKAVSICPGPNLAYFSRSYSLKEMISHIYGRETISFKINRPNLFINELHLYVDYLKKDLNAQLHDLNAKKTKYFEKFREELFKGINYYRELIPELKLQTDIATQEIHQQLLKAEEKLKQITKVLDPEKAML</sequence>
<evidence type="ECO:0000313" key="1">
    <source>
        <dbReference type="EMBL" id="MBB6500116.1"/>
    </source>
</evidence>
<dbReference type="Proteomes" id="UP000521017">
    <property type="component" value="Unassembled WGS sequence"/>
</dbReference>
<accession>A0A7X0MIN5</accession>
<dbReference type="RefSeq" id="WP_184624831.1">
    <property type="nucleotide sequence ID" value="NZ_JACHCC010000005.1"/>
</dbReference>
<comment type="caution">
    <text evidence="1">The sequence shown here is derived from an EMBL/GenBank/DDBJ whole genome shotgun (WGS) entry which is preliminary data.</text>
</comment>
<reference evidence="1 2" key="1">
    <citation type="submission" date="2020-08" db="EMBL/GenBank/DDBJ databases">
        <title>Genomic Encyclopedia of Type Strains, Phase IV (KMG-V): Genome sequencing to study the core and pangenomes of soil and plant-associated prokaryotes.</title>
        <authorList>
            <person name="Whitman W."/>
        </authorList>
    </citation>
    <scope>NUCLEOTIDE SEQUENCE [LARGE SCALE GENOMIC DNA]</scope>
    <source>
        <strain evidence="1 2">M2T3</strain>
    </source>
</reference>
<protein>
    <submittedName>
        <fullName evidence="1">Uncharacterized protein</fullName>
    </submittedName>
</protein>
<dbReference type="AlphaFoldDB" id="A0A7X0MIN5"/>
<gene>
    <name evidence="1" type="ORF">HDF25_002260</name>
</gene>
<evidence type="ECO:0000313" key="2">
    <source>
        <dbReference type="Proteomes" id="UP000521017"/>
    </source>
</evidence>
<dbReference type="EMBL" id="JACHCC010000005">
    <property type="protein sequence ID" value="MBB6500116.1"/>
    <property type="molecule type" value="Genomic_DNA"/>
</dbReference>
<organism evidence="1 2">
    <name type="scientific">Pedobacter cryoconitis</name>
    <dbReference type="NCBI Taxonomy" id="188932"/>
    <lineage>
        <taxon>Bacteria</taxon>
        <taxon>Pseudomonadati</taxon>
        <taxon>Bacteroidota</taxon>
        <taxon>Sphingobacteriia</taxon>
        <taxon>Sphingobacteriales</taxon>
        <taxon>Sphingobacteriaceae</taxon>
        <taxon>Pedobacter</taxon>
    </lineage>
</organism>